<dbReference type="RefSeq" id="WP_064545945.1">
    <property type="nucleotide sequence ID" value="NZ_LXEQ01000045.1"/>
</dbReference>
<reference evidence="3 4" key="1">
    <citation type="submission" date="2016-04" db="EMBL/GenBank/DDBJ databases">
        <title>ATOL: Assembling a taxonomically balanced genome-scale reconstruction of the evolutionary history of the Enterobacteriaceae.</title>
        <authorList>
            <person name="Plunkett G.III."/>
            <person name="Neeno-Eckwall E.C."/>
            <person name="Glasner J.D."/>
            <person name="Perna N.T."/>
        </authorList>
    </citation>
    <scope>NUCLEOTIDE SEQUENCE [LARGE SCALE GENOMIC DNA]</scope>
    <source>
        <strain evidence="3 4">ATCC 51602</strain>
    </source>
</reference>
<dbReference type="EMBL" id="LXEQ01000045">
    <property type="protein sequence ID" value="OAT26703.1"/>
    <property type="molecule type" value="Genomic_DNA"/>
</dbReference>
<dbReference type="Proteomes" id="UP000078407">
    <property type="component" value="Unassembled WGS sequence"/>
</dbReference>
<proteinExistence type="predicted"/>
<sequence>MERIITLNNFKKLNIASAISLAILAVPAQAVVQIKDDVQLTDETYSEAVQWTPGTAGNALELNNVTVDTAVTGHAGVLVKTANGNDISVNDSNIKGGEKGYSLRFDQVTDSNIMIDKTDLSTNGGDSYTYKTDLLSNSHLTFKDSTLTGGKRGISLGNIENGSVITLDNTKVKEVSSIGTMISSLTDSALNILNGSEVTGDTYGVNISKAENGSVITVDNSNVQGVKGTGIYVPALTDSTLNILNDSNITGGDYGVYITQATGSGINVDKSTISGGKSGIVTTLNGGSSLNVKDSTISGKNRGLNATVNDSKVAIDNSTFTGNVGISFSGNDSDIALSNSQTSGFTLGGGNMQLDITGSDIGSFLVSGQGATESNPRGNNQVNVESSKLTALQMAFGGLWGGRNTLNLVNSEIISAEEGGDAIYIQDTYNNTVNVKDSIIKGNILNGVMYNVSTEPTNNTINIDNSHVEGSIKTFTENPDGTPNPDHPGLGSTINMGNNTTWVAKGESNAENLNITDSTVDIQDAIVGADNWHSENTNVLINSESQLNIDTGSGDMNIKIQSDGKELETAGKDIINIKNGDMDIQADDVDLGGYKYKLVNKDGKWVLEKLEATDWTEIEEGTNGGDNWVELEDGSLVVLSNSANAVLSSLAATQASWNSQTGAVYERLNSRMEQDEGSVWGTYYGSEWAGEAGLSSTFNQKINGLAIGADKTLPLKDGLVTMGVAVMHDNSHLSGFDEKGSGGSMNSTAVHAYGRLAMDNGLFFKGTASAGSASSKLNANSSDGSVSKGDYKQNLFGLTGQAGYRYQVTPEVYVAPYAQMNGYTASATNFSLDNGMKVNSDRYWSARGELGVEAGVNTSIAGIAVTPHVMAAAGHEFVKNNDVHLNGAGTAFNNTVDGSGYKFGAGVETQMTKNLSAGVNVNYSRSEDVEQRFGVNAGVRYSF</sequence>
<organism evidence="3 4">
    <name type="scientific">Buttiauxella ferragutiae ATCC 51602</name>
    <dbReference type="NCBI Taxonomy" id="1354252"/>
    <lineage>
        <taxon>Bacteria</taxon>
        <taxon>Pseudomonadati</taxon>
        <taxon>Pseudomonadota</taxon>
        <taxon>Gammaproteobacteria</taxon>
        <taxon>Enterobacterales</taxon>
        <taxon>Enterobacteriaceae</taxon>
        <taxon>Buttiauxella</taxon>
    </lineage>
</organism>
<dbReference type="NCBIfam" id="TIGR01414">
    <property type="entry name" value="autotrans_barl"/>
    <property type="match status" value="1"/>
</dbReference>
<dbReference type="PROSITE" id="PS51208">
    <property type="entry name" value="AUTOTRANSPORTER"/>
    <property type="match status" value="1"/>
</dbReference>
<accession>A0ABX2W6X2</accession>
<keyword evidence="4" id="KW-1185">Reference proteome</keyword>
<protein>
    <submittedName>
        <fullName evidence="3">Outer membrane protein</fullName>
    </submittedName>
</protein>
<dbReference type="SMART" id="SM00869">
    <property type="entry name" value="Autotransporter"/>
    <property type="match status" value="1"/>
</dbReference>
<evidence type="ECO:0000313" key="4">
    <source>
        <dbReference type="Proteomes" id="UP000078407"/>
    </source>
</evidence>
<evidence type="ECO:0000259" key="2">
    <source>
        <dbReference type="PROSITE" id="PS51208"/>
    </source>
</evidence>
<gene>
    <name evidence="3" type="ORF">M976_02864</name>
</gene>
<dbReference type="InterPro" id="IPR006626">
    <property type="entry name" value="PbH1"/>
</dbReference>
<dbReference type="Gene3D" id="2.160.20.20">
    <property type="match status" value="2"/>
</dbReference>
<dbReference type="InterPro" id="IPR036709">
    <property type="entry name" value="Autotransporte_beta_dom_sf"/>
</dbReference>
<name>A0ABX2W6X2_9ENTR</name>
<comment type="caution">
    <text evidence="3">The sequence shown here is derived from an EMBL/GenBank/DDBJ whole genome shotgun (WGS) entry which is preliminary data.</text>
</comment>
<dbReference type="SUPFAM" id="SSF103515">
    <property type="entry name" value="Autotransporter"/>
    <property type="match status" value="1"/>
</dbReference>
<dbReference type="InterPro" id="IPR005546">
    <property type="entry name" value="Autotransporte_beta"/>
</dbReference>
<evidence type="ECO:0000313" key="3">
    <source>
        <dbReference type="EMBL" id="OAT26703.1"/>
    </source>
</evidence>
<dbReference type="InterPro" id="IPR012332">
    <property type="entry name" value="Autotransporter_pectin_lyase_C"/>
</dbReference>
<feature type="signal peptide" evidence="1">
    <location>
        <begin position="1"/>
        <end position="30"/>
    </location>
</feature>
<dbReference type="InterPro" id="IPR006315">
    <property type="entry name" value="OM_autotransptr_brl_dom"/>
</dbReference>
<dbReference type="PANTHER" id="PTHR35037">
    <property type="entry name" value="C-TERMINAL REGION OF AIDA-LIKE PROTEIN"/>
    <property type="match status" value="1"/>
</dbReference>
<dbReference type="Pfam" id="PF03797">
    <property type="entry name" value="Autotransporter"/>
    <property type="match status" value="1"/>
</dbReference>
<dbReference type="InterPro" id="IPR051551">
    <property type="entry name" value="Autotransporter_adhesion"/>
</dbReference>
<keyword evidence="1" id="KW-0732">Signal</keyword>
<dbReference type="Gene3D" id="2.40.128.130">
    <property type="entry name" value="Autotransporter beta-domain"/>
    <property type="match status" value="1"/>
</dbReference>
<evidence type="ECO:0000256" key="1">
    <source>
        <dbReference type="SAM" id="SignalP"/>
    </source>
</evidence>
<dbReference type="SMART" id="SM00710">
    <property type="entry name" value="PbH1"/>
    <property type="match status" value="9"/>
</dbReference>
<feature type="domain" description="Autotransporter" evidence="2">
    <location>
        <begin position="672"/>
        <end position="943"/>
    </location>
</feature>
<dbReference type="PANTHER" id="PTHR35037:SF2">
    <property type="match status" value="1"/>
</dbReference>
<feature type="chain" id="PRO_5045814860" evidence="1">
    <location>
        <begin position="31"/>
        <end position="943"/>
    </location>
</feature>